<evidence type="ECO:0000313" key="1">
    <source>
        <dbReference type="EMBL" id="UVF62627.1"/>
    </source>
</evidence>
<dbReference type="EMBL" id="ON649703">
    <property type="protein sequence ID" value="UVF62627.1"/>
    <property type="molecule type" value="Genomic_DNA"/>
</dbReference>
<proteinExistence type="predicted"/>
<name>A0A976UB48_9CAUD</name>
<sequence length="286" mass="29697">MVDKKISELTELTTVDDAADFIPIVDTSATETKKVKPENIGLSASATATFTNKTFDADGTGNSITNIEDADIKAGAAIAQSKLSLDITNSEINASAAIDATKIADGSVTSTEFQYINTLSSNAQTQLDAKAPLASPTFTGTVAIPNYANVETTLDGIATKAPLASPTFTGTVTTATLDVAGNNIDNIQNLIHDISTTTTALDFSGDQLQTISISANTTFTTSNRATGKTKTIKITTDGSTRTLTFPAWKFVGTKPTDQAASKVGILTVTCFGTADTDIVAAYAVEE</sequence>
<accession>A0A976UB48</accession>
<reference evidence="1" key="1">
    <citation type="submission" date="2022-05" db="EMBL/GenBank/DDBJ databases">
        <title>Diverse viruses of marine archaea discovered using metagenomics.</title>
        <authorList>
            <person name="Zhou Y."/>
        </authorList>
    </citation>
    <scope>NUCLEOTIDE SEQUENCE</scope>
    <source>
        <strain evidence="1">YSH_354833</strain>
    </source>
</reference>
<protein>
    <submittedName>
        <fullName evidence="1">Uncharacterized protein</fullName>
    </submittedName>
</protein>
<organism evidence="1">
    <name type="scientific">Yangshan Harbor Nitrososphaeria virus</name>
    <dbReference type="NCBI Taxonomy" id="2969597"/>
    <lineage>
        <taxon>Viruses</taxon>
        <taxon>Duplodnaviria</taxon>
        <taxon>Heunggongvirae</taxon>
        <taxon>Uroviricota</taxon>
        <taxon>Caudoviricetes</taxon>
    </lineage>
</organism>